<dbReference type="GO" id="GO:0005886">
    <property type="term" value="C:plasma membrane"/>
    <property type="evidence" value="ECO:0007669"/>
    <property type="project" value="UniProtKB-SubCell"/>
</dbReference>
<evidence type="ECO:0000256" key="2">
    <source>
        <dbReference type="ARBA" id="ARBA00004236"/>
    </source>
</evidence>
<keyword evidence="6 9" id="KW-0472">Membrane</keyword>
<evidence type="ECO:0000256" key="4">
    <source>
        <dbReference type="ARBA" id="ARBA00022448"/>
    </source>
</evidence>
<evidence type="ECO:0000256" key="7">
    <source>
        <dbReference type="ARBA" id="ARBA00023294"/>
    </source>
</evidence>
<feature type="region of interest" description="Disordered" evidence="8">
    <location>
        <begin position="97"/>
        <end position="130"/>
    </location>
</feature>
<dbReference type="GO" id="GO:0009734">
    <property type="term" value="P:auxin-activated signaling pathway"/>
    <property type="evidence" value="ECO:0007669"/>
    <property type="project" value="UniProtKB-KW"/>
</dbReference>
<dbReference type="Proteomes" id="UP000006882">
    <property type="component" value="Chromosome G7"/>
</dbReference>
<evidence type="ECO:0000313" key="11">
    <source>
        <dbReference type="Proteomes" id="UP000006882"/>
    </source>
</evidence>
<keyword evidence="7" id="KW-0927">Auxin signaling pathway</keyword>
<dbReference type="PANTHER" id="PTHR33541">
    <property type="entry name" value="PROTEIN BIG GRAIN 1-LIKE A-RELATED"/>
    <property type="match status" value="1"/>
</dbReference>
<keyword evidence="9" id="KW-0812">Transmembrane</keyword>
<gene>
    <name evidence="10" type="ORF">PRUPE_7G203200</name>
</gene>
<dbReference type="AlphaFoldDB" id="A0A251NH35"/>
<evidence type="ECO:0000256" key="3">
    <source>
        <dbReference type="ARBA" id="ARBA00010067"/>
    </source>
</evidence>
<dbReference type="eggNOG" id="ENOG502RX8F">
    <property type="taxonomic scope" value="Eukaryota"/>
</dbReference>
<keyword evidence="5" id="KW-1003">Cell membrane</keyword>
<proteinExistence type="inferred from homology"/>
<dbReference type="EMBL" id="CM007657">
    <property type="protein sequence ID" value="ONH97644.1"/>
    <property type="molecule type" value="Genomic_DNA"/>
</dbReference>
<feature type="region of interest" description="Disordered" evidence="8">
    <location>
        <begin position="370"/>
        <end position="389"/>
    </location>
</feature>
<feature type="region of interest" description="Disordered" evidence="8">
    <location>
        <begin position="153"/>
        <end position="192"/>
    </location>
</feature>
<accession>A0A251NH35</accession>
<feature type="compositionally biased region" description="Low complexity" evidence="8">
    <location>
        <begin position="153"/>
        <end position="177"/>
    </location>
</feature>
<keyword evidence="4" id="KW-0813">Transport</keyword>
<comment type="similarity">
    <text evidence="3">Belongs to the BIG GRAIN 1 (BG1) plant protein family.</text>
</comment>
<evidence type="ECO:0000313" key="10">
    <source>
        <dbReference type="EMBL" id="ONH97644.1"/>
    </source>
</evidence>
<dbReference type="STRING" id="3760.A0A251NH35"/>
<reference evidence="10 11" key="1">
    <citation type="journal article" date="2013" name="Nat. Genet.">
        <title>The high-quality draft genome of peach (Prunus persica) identifies unique patterns of genetic diversity, domestication and genome evolution.</title>
        <authorList>
            <consortium name="International Peach Genome Initiative"/>
            <person name="Verde I."/>
            <person name="Abbott A.G."/>
            <person name="Scalabrin S."/>
            <person name="Jung S."/>
            <person name="Shu S."/>
            <person name="Marroni F."/>
            <person name="Zhebentyayeva T."/>
            <person name="Dettori M.T."/>
            <person name="Grimwood J."/>
            <person name="Cattonaro F."/>
            <person name="Zuccolo A."/>
            <person name="Rossini L."/>
            <person name="Jenkins J."/>
            <person name="Vendramin E."/>
            <person name="Meisel L.A."/>
            <person name="Decroocq V."/>
            <person name="Sosinski B."/>
            <person name="Prochnik S."/>
            <person name="Mitros T."/>
            <person name="Policriti A."/>
            <person name="Cipriani G."/>
            <person name="Dondini L."/>
            <person name="Ficklin S."/>
            <person name="Goodstein D.M."/>
            <person name="Xuan P."/>
            <person name="Del Fabbro C."/>
            <person name="Aramini V."/>
            <person name="Copetti D."/>
            <person name="Gonzalez S."/>
            <person name="Horner D.S."/>
            <person name="Falchi R."/>
            <person name="Lucas S."/>
            <person name="Mica E."/>
            <person name="Maldonado J."/>
            <person name="Lazzari B."/>
            <person name="Bielenberg D."/>
            <person name="Pirona R."/>
            <person name="Miculan M."/>
            <person name="Barakat A."/>
            <person name="Testolin R."/>
            <person name="Stella A."/>
            <person name="Tartarini S."/>
            <person name="Tonutti P."/>
            <person name="Arus P."/>
            <person name="Orellana A."/>
            <person name="Wells C."/>
            <person name="Main D."/>
            <person name="Vizzotto G."/>
            <person name="Silva H."/>
            <person name="Salamini F."/>
            <person name="Schmutz J."/>
            <person name="Morgante M."/>
            <person name="Rokhsar D.S."/>
        </authorList>
    </citation>
    <scope>NUCLEOTIDE SEQUENCE [LARGE SCALE GENOMIC DNA]</scope>
    <source>
        <strain evidence="11">cv. Nemared</strain>
    </source>
</reference>
<keyword evidence="9" id="KW-1133">Transmembrane helix</keyword>
<organism evidence="10 11">
    <name type="scientific">Prunus persica</name>
    <name type="common">Peach</name>
    <name type="synonym">Amygdalus persica</name>
    <dbReference type="NCBI Taxonomy" id="3760"/>
    <lineage>
        <taxon>Eukaryota</taxon>
        <taxon>Viridiplantae</taxon>
        <taxon>Streptophyta</taxon>
        <taxon>Embryophyta</taxon>
        <taxon>Tracheophyta</taxon>
        <taxon>Spermatophyta</taxon>
        <taxon>Magnoliopsida</taxon>
        <taxon>eudicotyledons</taxon>
        <taxon>Gunneridae</taxon>
        <taxon>Pentapetalae</taxon>
        <taxon>rosids</taxon>
        <taxon>fabids</taxon>
        <taxon>Rosales</taxon>
        <taxon>Rosaceae</taxon>
        <taxon>Amygdaloideae</taxon>
        <taxon>Amygdaleae</taxon>
        <taxon>Prunus</taxon>
    </lineage>
</organism>
<evidence type="ECO:0000256" key="9">
    <source>
        <dbReference type="SAM" id="Phobius"/>
    </source>
</evidence>
<keyword evidence="11" id="KW-1185">Reference proteome</keyword>
<dbReference type="Gramene" id="ONH97644">
    <property type="protein sequence ID" value="ONH97644"/>
    <property type="gene ID" value="PRUPE_7G203200"/>
</dbReference>
<sequence length="427" mass="47332">MIYLHSINVSLQLLTFSKQTLQLHTLFPTLKLYLTVLCSLSVFLPINTLFLLGRFCVFCNPKRKMYVREKSLKEDTFPRRRRNPSFSSSLLDSIYRSIDESNGGDGDPGYVRESTVMKKQSSSAKGGSDRTNLRRAIMIENWVEKQTVQSSMLSTSASSSSESSSGAAFSSSETDSSYKPRTKPKPVAASAHSEKYMQFQEKPKHENGGGGGFTKTKLRALKIYGELKKVKQPISPGGRIASFINSIFNSGNVKKAKMCYVGAVEDVTTSEHVSKSVSCSSSSASTFSRSCLSKPSSRAKKLSNGTKRSVRFYPVSVILGEEDSQPSSHHKCVYEEDPSLMPKPSYQKFARATLLKEDLTTVGQNFARGFCDDGDDEESDHDAESYSSSDLFELDHPVGIGRYREELPVYETTNFRTNQAIAQGLIL</sequence>
<feature type="transmembrane region" description="Helical" evidence="9">
    <location>
        <begin position="32"/>
        <end position="57"/>
    </location>
</feature>
<comment type="function">
    <text evidence="1">Involved in auxin transport. Regulator of the auxin signaling pathway.</text>
</comment>
<feature type="compositionally biased region" description="Acidic residues" evidence="8">
    <location>
        <begin position="372"/>
        <end position="381"/>
    </location>
</feature>
<protein>
    <recommendedName>
        <fullName evidence="12">Protein BIG GRAIN 1-like B</fullName>
    </recommendedName>
</protein>
<evidence type="ECO:0000256" key="1">
    <source>
        <dbReference type="ARBA" id="ARBA00002281"/>
    </source>
</evidence>
<comment type="subcellular location">
    <subcellularLocation>
        <location evidence="2">Cell membrane</location>
    </subcellularLocation>
</comment>
<dbReference type="OrthoDB" id="680041at2759"/>
<evidence type="ECO:0000256" key="6">
    <source>
        <dbReference type="ARBA" id="ARBA00023136"/>
    </source>
</evidence>
<evidence type="ECO:0000256" key="5">
    <source>
        <dbReference type="ARBA" id="ARBA00022475"/>
    </source>
</evidence>
<dbReference type="InterPro" id="IPR039621">
    <property type="entry name" value="BG1-like"/>
</dbReference>
<evidence type="ECO:0000256" key="8">
    <source>
        <dbReference type="SAM" id="MobiDB-lite"/>
    </source>
</evidence>
<dbReference type="PANTHER" id="PTHR33541:SF31">
    <property type="entry name" value="PROTEIN BIG GRAIN 1-LIKE A"/>
    <property type="match status" value="1"/>
</dbReference>
<evidence type="ECO:0008006" key="12">
    <source>
        <dbReference type="Google" id="ProtNLM"/>
    </source>
</evidence>
<name>A0A251NH35_PRUPE</name>